<sequence length="174" mass="20143">MWFTSMKHCFYLALMLFLSLIMVSPAQAAKAKAYQNTEIGCMGQAIFYEAAGEPYQGQVAVANVIFNRMSSGIYPRTVCGVIRERGQFQWVNNHKLRKKRVYHATKRDKRIHNLASKLYRQYKSGKRHDTTRGSLFFSSNGVRPAPRAVKSVKIGRHQFFTLRKFKFNKNRKLA</sequence>
<evidence type="ECO:0000256" key="1">
    <source>
        <dbReference type="SAM" id="SignalP"/>
    </source>
</evidence>
<evidence type="ECO:0000313" key="4">
    <source>
        <dbReference type="Proteomes" id="UP000017813"/>
    </source>
</evidence>
<dbReference type="InterPro" id="IPR011105">
    <property type="entry name" value="Cell_wall_hydrolase_SleB"/>
</dbReference>
<dbReference type="Gene3D" id="1.10.10.2520">
    <property type="entry name" value="Cell wall hydrolase SleB, domain 1"/>
    <property type="match status" value="1"/>
</dbReference>
<reference evidence="3 4" key="2">
    <citation type="submission" date="2011-10" db="EMBL/GenBank/DDBJ databases">
        <title>The Genome Sequence of Simonsiella muelleri ATCC 29453.</title>
        <authorList>
            <consortium name="The Broad Institute Genome Sequencing Platform"/>
            <consortium name="The Broad Institute Genome Sequencing Center for Infectious Disease"/>
            <person name="Earl A."/>
            <person name="Ward D."/>
            <person name="Feldgarden M."/>
            <person name="Gevers D."/>
            <person name="Izard J."/>
            <person name="Baranova O.V."/>
            <person name="Blanton J.M."/>
            <person name="Tanner A.C."/>
            <person name="Dewhirst F."/>
            <person name="Young S.K."/>
            <person name="Zeng Q."/>
            <person name="Gargeya S."/>
            <person name="Fitzgerald M."/>
            <person name="Haas B."/>
            <person name="Abouelleil A."/>
            <person name="Alvarado L."/>
            <person name="Arachchi H.M."/>
            <person name="Berlin A."/>
            <person name="Brown A."/>
            <person name="Chapman S.B."/>
            <person name="Chen Z."/>
            <person name="Dunbar C."/>
            <person name="Freedman E."/>
            <person name="Gearin G."/>
            <person name="Goldberg J."/>
            <person name="Griggs A."/>
            <person name="Gujja S."/>
            <person name="Heiman D."/>
            <person name="Howarth C."/>
            <person name="Larson L."/>
            <person name="Lui A."/>
            <person name="MacDonald P.J.P."/>
            <person name="Montmayeur A."/>
            <person name="Murphy C."/>
            <person name="Neiman D."/>
            <person name="Pearson M."/>
            <person name="Priest M."/>
            <person name="Roberts A."/>
            <person name="Saif S."/>
            <person name="Shea T."/>
            <person name="Shenoy N."/>
            <person name="Sisk P."/>
            <person name="Stolte C."/>
            <person name="Sykes S."/>
            <person name="Wortman J."/>
            <person name="Nusbaum C."/>
            <person name="Birren B."/>
        </authorList>
    </citation>
    <scope>NUCLEOTIDE SEQUENCE [LARGE SCALE GENOMIC DNA]</scope>
    <source>
        <strain evidence="3 4">ATCC 29453</strain>
    </source>
</reference>
<dbReference type="STRING" id="641147.HMPREF9021_00589"/>
<evidence type="ECO:0000313" key="3">
    <source>
        <dbReference type="EMBL" id="EFG31321.1"/>
    </source>
</evidence>
<dbReference type="EMBL" id="ADCY02000009">
    <property type="protein sequence ID" value="EFG31321.1"/>
    <property type="molecule type" value="Genomic_DNA"/>
</dbReference>
<evidence type="ECO:0000259" key="2">
    <source>
        <dbReference type="Pfam" id="PF07486"/>
    </source>
</evidence>
<feature type="chain" id="PRO_5030178893" description="Cell wall hydrolase SleB domain-containing protein" evidence="1">
    <location>
        <begin position="29"/>
        <end position="174"/>
    </location>
</feature>
<name>V9H645_9NEIS</name>
<accession>V9H645</accession>
<protein>
    <recommendedName>
        <fullName evidence="2">Cell wall hydrolase SleB domain-containing protein</fullName>
    </recommendedName>
</protein>
<feature type="signal peptide" evidence="1">
    <location>
        <begin position="1"/>
        <end position="28"/>
    </location>
</feature>
<dbReference type="Pfam" id="PF07486">
    <property type="entry name" value="Hydrolase_2"/>
    <property type="match status" value="1"/>
</dbReference>
<keyword evidence="1" id="KW-0732">Signal</keyword>
<gene>
    <name evidence="3" type="ORF">HMPREF9021_00589</name>
</gene>
<dbReference type="Proteomes" id="UP000017813">
    <property type="component" value="Unassembled WGS sequence"/>
</dbReference>
<reference evidence="3 4" key="1">
    <citation type="submission" date="2010-03" db="EMBL/GenBank/DDBJ databases">
        <authorList>
            <consortium name="The Broad Institute Genome Sequencing Platform"/>
            <person name="Ward D."/>
            <person name="Earl A."/>
            <person name="Feldgarden M."/>
            <person name="Gevers D."/>
            <person name="Young S."/>
            <person name="Zeng Q."/>
            <person name="Koehrsen M."/>
            <person name="Alvarado L."/>
            <person name="Berlin A.M."/>
            <person name="Borenstein D."/>
            <person name="Chapman S.B."/>
            <person name="Chen Z."/>
            <person name="Engels R."/>
            <person name="Freedman E."/>
            <person name="Gellesch M."/>
            <person name="Goldberg J."/>
            <person name="Griggs A."/>
            <person name="Gujja S."/>
            <person name="Heilman E.R."/>
            <person name="Heiman D.I."/>
            <person name="Hepburn T.A."/>
            <person name="Howarth C."/>
            <person name="Jen D."/>
            <person name="Larson L."/>
            <person name="Mehta T."/>
            <person name="Park D."/>
            <person name="Pearson M."/>
            <person name="Richards J."/>
            <person name="Roberts A."/>
            <person name="Saif S."/>
            <person name="Shea T.D."/>
            <person name="Shenoy N."/>
            <person name="Sisk P."/>
            <person name="Stolte C."/>
            <person name="Sykes S.N."/>
            <person name="Walk T."/>
            <person name="White J."/>
            <person name="Yandava C."/>
            <person name="Izard J."/>
            <person name="Baranova O.V."/>
            <person name="Blanton J.M."/>
            <person name="Tanner A.C."/>
            <person name="Dewhirst F."/>
            <person name="Haas B."/>
            <person name="Nusbaum C."/>
            <person name="Birren B."/>
        </authorList>
    </citation>
    <scope>NUCLEOTIDE SEQUENCE [LARGE SCALE GENOMIC DNA]</scope>
    <source>
        <strain evidence="3 4">ATCC 29453</strain>
    </source>
</reference>
<dbReference type="AlphaFoldDB" id="V9H645"/>
<proteinExistence type="predicted"/>
<feature type="domain" description="Cell wall hydrolase SleB" evidence="2">
    <location>
        <begin position="52"/>
        <end position="160"/>
    </location>
</feature>
<dbReference type="GO" id="GO:0016787">
    <property type="term" value="F:hydrolase activity"/>
    <property type="evidence" value="ECO:0007669"/>
    <property type="project" value="InterPro"/>
</dbReference>
<dbReference type="KEGG" id="smur:BWP33_10320"/>
<dbReference type="RefSeq" id="WP_002641375.1">
    <property type="nucleotide sequence ID" value="NZ_CP019448.1"/>
</dbReference>
<dbReference type="InterPro" id="IPR042047">
    <property type="entry name" value="SleB_dom1"/>
</dbReference>
<keyword evidence="4" id="KW-1185">Reference proteome</keyword>
<organism evidence="3 4">
    <name type="scientific">Simonsiella muelleri ATCC 29453</name>
    <dbReference type="NCBI Taxonomy" id="641147"/>
    <lineage>
        <taxon>Bacteria</taxon>
        <taxon>Pseudomonadati</taxon>
        <taxon>Pseudomonadota</taxon>
        <taxon>Betaproteobacteria</taxon>
        <taxon>Neisseriales</taxon>
        <taxon>Neisseriaceae</taxon>
        <taxon>Simonsiella</taxon>
    </lineage>
</organism>
<dbReference type="HOGENOM" id="CLU_1539032_0_0_4"/>
<comment type="caution">
    <text evidence="3">The sequence shown here is derived from an EMBL/GenBank/DDBJ whole genome shotgun (WGS) entry which is preliminary data.</text>
</comment>
<dbReference type="OrthoDB" id="9785345at2"/>
<dbReference type="eggNOG" id="COG3773">
    <property type="taxonomic scope" value="Bacteria"/>
</dbReference>